<feature type="domain" description="Dicer dsRNA-binding fold" evidence="22">
    <location>
        <begin position="625"/>
        <end position="725"/>
    </location>
</feature>
<dbReference type="EMBL" id="LSBJ02000002">
    <property type="protein sequence ID" value="OAQ71037.1"/>
    <property type="molecule type" value="Genomic_DNA"/>
</dbReference>
<dbReference type="Pfam" id="PF00270">
    <property type="entry name" value="DEAD"/>
    <property type="match status" value="1"/>
</dbReference>
<dbReference type="InterPro" id="IPR005034">
    <property type="entry name" value="Dicer_dimerisation"/>
</dbReference>
<dbReference type="PANTHER" id="PTHR14950">
    <property type="entry name" value="DICER-RELATED"/>
    <property type="match status" value="1"/>
</dbReference>
<comment type="function">
    <text evidence="14">Dicer-like endonuclease involved in cleaving double-stranded RNA in the RNA interference (RNAi) pathway. Produces 21 to 25 bp dsRNAs (siRNAs) which target the selective destruction of homologous RNAs leading to sequence-specific suppression of gene expression, called post-transcriptional gene silencing (PTGS). Part of a broad host defense response against viral infection and transposons.</text>
</comment>
<dbReference type="InterPro" id="IPR001650">
    <property type="entry name" value="Helicase_C-like"/>
</dbReference>
<gene>
    <name evidence="23" type="ORF">VFPPC_03401</name>
</gene>
<dbReference type="InterPro" id="IPR027417">
    <property type="entry name" value="P-loop_NTPase"/>
</dbReference>
<dbReference type="GO" id="GO:0005524">
    <property type="term" value="F:ATP binding"/>
    <property type="evidence" value="ECO:0007669"/>
    <property type="project" value="UniProtKB-KW"/>
</dbReference>
<dbReference type="GO" id="GO:0005634">
    <property type="term" value="C:nucleus"/>
    <property type="evidence" value="ECO:0007669"/>
    <property type="project" value="TreeGrafter"/>
</dbReference>
<dbReference type="GO" id="GO:0050688">
    <property type="term" value="P:regulation of defense response to virus"/>
    <property type="evidence" value="ECO:0007669"/>
    <property type="project" value="UniProtKB-KW"/>
</dbReference>
<feature type="compositionally biased region" description="Basic and acidic residues" evidence="17">
    <location>
        <begin position="27"/>
        <end position="47"/>
    </location>
</feature>
<dbReference type="GO" id="GO:0005737">
    <property type="term" value="C:cytoplasm"/>
    <property type="evidence" value="ECO:0007669"/>
    <property type="project" value="TreeGrafter"/>
</dbReference>
<dbReference type="CDD" id="cd00593">
    <property type="entry name" value="RIBOc"/>
    <property type="match status" value="2"/>
</dbReference>
<feature type="region of interest" description="Disordered" evidence="17">
    <location>
        <begin position="1"/>
        <end position="66"/>
    </location>
</feature>
<dbReference type="SMART" id="SM00358">
    <property type="entry name" value="DSRM"/>
    <property type="match status" value="1"/>
</dbReference>
<dbReference type="InterPro" id="IPR036389">
    <property type="entry name" value="RNase_III_sf"/>
</dbReference>
<dbReference type="SUPFAM" id="SSF54768">
    <property type="entry name" value="dsRNA-binding domain-like"/>
    <property type="match status" value="1"/>
</dbReference>
<evidence type="ECO:0000256" key="3">
    <source>
        <dbReference type="ARBA" id="ARBA00022721"/>
    </source>
</evidence>
<keyword evidence="8 23" id="KW-0347">Helicase</keyword>
<feature type="coiled-coil region" evidence="16">
    <location>
        <begin position="1421"/>
        <end position="1448"/>
    </location>
</feature>
<feature type="domain" description="RNase III" evidence="19">
    <location>
        <begin position="978"/>
        <end position="1122"/>
    </location>
</feature>
<evidence type="ECO:0000256" key="14">
    <source>
        <dbReference type="ARBA" id="ARBA00025403"/>
    </source>
</evidence>
<feature type="domain" description="Helicase ATP-binding" evidence="20">
    <location>
        <begin position="92"/>
        <end position="269"/>
    </location>
</feature>
<keyword evidence="10" id="KW-0460">Magnesium</keyword>
<evidence type="ECO:0000256" key="11">
    <source>
        <dbReference type="ARBA" id="ARBA00022884"/>
    </source>
</evidence>
<proteinExistence type="inferred from homology"/>
<evidence type="ECO:0000256" key="8">
    <source>
        <dbReference type="ARBA" id="ARBA00022806"/>
    </source>
</evidence>
<sequence>MIPATSSVRSCSSNETEVPDDVSLEPSSRDGDRNDSPTELPNIREKISAAALQAASQQQPEDTSQQGIVCDNEASETSSTAVMSPRAYQLEMLDQSLKQNAIVVMDTGSGKTQVAVLRIKAELDRSNPDKIIWFLAPTVALCGQQFDVIRLQAASIPMKLLTGNDQVDTWSADIWDTILDGVRIVVSTYQVLLDALCHAFISIDQLALIVFDEAHNCVGKHPGSKIMTDFYHNNKQNARHIPSILGITATPSISEDLESMETLEAILDAKCVSPTRHREELLKCVKRPQIFTIAYDAHPPLPHTKSMQRLQNEFLNLDITKDPYVLRLQEDPTPRNHRALVQAIEKYDTFVQRQIKSLWVRSVEILQQLGPWAADLYVWKSATAFLARQDAAGEFGDWLDAENRYLADFLRRISPVPPTPMPQSGNDVSEKATALVRELVLVEEPIVCLIFVKERATASVLCELLTACPRIVEKHRIGSMIGTSNYQSRKNTLSELIGQRNDPMSALQNFRSGKINILVATSVLEEGIDVPACNMVICFDHPQTPKSFIQRRGRARMKESKLMLLTEYSSSVIGKWEALEETMKAIHQDTQREIRIMQSLEDSEESSPTFMEVESTGARLDFDNAKSHLEHFCRVLSQGEFVDSRPDYIIHRHEEWDLDPKPTLSATVLLPSFVPNELRQIDSKFSWRSEKNATKDAAFQAYQALYEAGLVNEHLLPFKYEDIPGVDVRAPEVEVEPLFNPWYEVTRAWKEENRVWLYTLTSSDDTHGESEYNLLLPVKLDQLRNIHIYVNSNTACELRFDSHRLISAIEAACLPDHTSALLALPFAHRWPVEDKQHVIRVWAKSTSLTLHGIGGKTFDPNNSDDTGGRYLIRDESKSPFHYVGVLQTKPAPEDVQSTFFDYDNAPVDVPYVIVKRWTKRADFLHPLPPEAPPVSTTKPYPRVIPLPWATVDDMPLKFAQFGMFLPSILHELEVTLIAKELSTTLLRNVNITELQLVREAISSRSAVEPVNYERLEFLGDSILKYCAAIQVSAIHPEWPEGYLSFFKDRLVSNSRLSRAAIDLGLGKFILTKSFTGQKWRPMYLSNYAGDGDRDKVPPRKVSTKTLADVVEALIGASFVDGGITKAQNCISMFVNDIKWKDVSANRELFFKMARDQDVLPAELKPLEQLIGYEFNKKSLLIEAMTHPSCMFDHSRRSYEHLEFIGDAILDFIIVRKMFSVRPPLPHHQMHLLKTAMVNGDFLAFISLEYSMPRTETTVTSDLRVVDEETTPLSLWTFMRHSSEPIGIEQAVTAKRYEAFRSELLEALHHGSHYPWALLARLQTKKFFSDVFESLLGAVWVDSGSIEVCESMLQRFGVLAILDRLLKDKVQVQHPKEVLGKLAVTQTVTYDIDVQETPDGEKAFTCRVLVGQRVITEVLDGVNKEEVKTKAAEEAIKILSRERDEATAQAKR</sequence>
<evidence type="ECO:0000256" key="13">
    <source>
        <dbReference type="ARBA" id="ARBA00023211"/>
    </source>
</evidence>
<comment type="cofactor">
    <cofactor evidence="1">
        <name>Mn(2+)</name>
        <dbReference type="ChEBI" id="CHEBI:29035"/>
    </cofactor>
</comment>
<evidence type="ECO:0000256" key="12">
    <source>
        <dbReference type="ARBA" id="ARBA00023118"/>
    </source>
</evidence>
<feature type="compositionally biased region" description="Low complexity" evidence="17">
    <location>
        <begin position="48"/>
        <end position="59"/>
    </location>
</feature>
<dbReference type="PROSITE" id="PS51194">
    <property type="entry name" value="HELICASE_CTER"/>
    <property type="match status" value="1"/>
</dbReference>
<feature type="domain" description="Helicase C-terminal" evidence="21">
    <location>
        <begin position="434"/>
        <end position="608"/>
    </location>
</feature>
<dbReference type="PROSITE" id="PS50142">
    <property type="entry name" value="RNASE_3_2"/>
    <property type="match status" value="2"/>
</dbReference>
<dbReference type="PROSITE" id="PS00517">
    <property type="entry name" value="RNASE_3_1"/>
    <property type="match status" value="1"/>
</dbReference>
<keyword evidence="3" id="KW-0930">Antiviral protein</keyword>
<feature type="domain" description="DRBM" evidence="18">
    <location>
        <begin position="1373"/>
        <end position="1440"/>
    </location>
</feature>
<keyword evidence="16" id="KW-0175">Coiled coil</keyword>
<dbReference type="Pfam" id="PF03368">
    <property type="entry name" value="Dicer_dimer"/>
    <property type="match status" value="1"/>
</dbReference>
<evidence type="ECO:0000259" key="21">
    <source>
        <dbReference type="PROSITE" id="PS51194"/>
    </source>
</evidence>
<dbReference type="OrthoDB" id="416741at2759"/>
<feature type="domain" description="RNase III" evidence="19">
    <location>
        <begin position="1163"/>
        <end position="1343"/>
    </location>
</feature>
<evidence type="ECO:0000313" key="24">
    <source>
        <dbReference type="Proteomes" id="UP000078397"/>
    </source>
</evidence>
<dbReference type="InterPro" id="IPR011545">
    <property type="entry name" value="DEAD/DEAH_box_helicase_dom"/>
</dbReference>
<dbReference type="InterPro" id="IPR000999">
    <property type="entry name" value="RNase_III_dom"/>
</dbReference>
<dbReference type="PROSITE" id="PS51327">
    <property type="entry name" value="DICER_DSRBF"/>
    <property type="match status" value="1"/>
</dbReference>
<evidence type="ECO:0000256" key="1">
    <source>
        <dbReference type="ARBA" id="ARBA00001936"/>
    </source>
</evidence>
<dbReference type="Gene3D" id="3.40.50.300">
    <property type="entry name" value="P-loop containing nucleotide triphosphate hydrolases"/>
    <property type="match status" value="2"/>
</dbReference>
<keyword evidence="6" id="KW-0547">Nucleotide-binding</keyword>
<evidence type="ECO:0000259" key="22">
    <source>
        <dbReference type="PROSITE" id="PS51327"/>
    </source>
</evidence>
<keyword evidence="5" id="KW-0677">Repeat</keyword>
<keyword evidence="12" id="KW-0051">Antiviral defense</keyword>
<dbReference type="InterPro" id="IPR014720">
    <property type="entry name" value="dsRBD_dom"/>
</dbReference>
<comment type="cofactor">
    <cofactor evidence="2">
        <name>Mg(2+)</name>
        <dbReference type="ChEBI" id="CHEBI:18420"/>
    </cofactor>
</comment>
<dbReference type="FunFam" id="1.10.1520.10:FF:000032">
    <property type="entry name" value="Dicer-like protein 2"/>
    <property type="match status" value="1"/>
</dbReference>
<dbReference type="PANTHER" id="PTHR14950:SF37">
    <property type="entry name" value="ENDORIBONUCLEASE DICER"/>
    <property type="match status" value="1"/>
</dbReference>
<dbReference type="GO" id="GO:0003723">
    <property type="term" value="F:RNA binding"/>
    <property type="evidence" value="ECO:0007669"/>
    <property type="project" value="UniProtKB-UniRule"/>
</dbReference>
<dbReference type="GO" id="GO:0004525">
    <property type="term" value="F:ribonuclease III activity"/>
    <property type="evidence" value="ECO:0007669"/>
    <property type="project" value="InterPro"/>
</dbReference>
<evidence type="ECO:0000313" key="23">
    <source>
        <dbReference type="EMBL" id="OAQ71037.1"/>
    </source>
</evidence>
<dbReference type="InterPro" id="IPR014001">
    <property type="entry name" value="Helicase_ATP-bd"/>
</dbReference>
<name>A0A179G047_METCM</name>
<evidence type="ECO:0000256" key="6">
    <source>
        <dbReference type="ARBA" id="ARBA00022741"/>
    </source>
</evidence>
<dbReference type="CDD" id="cd18034">
    <property type="entry name" value="DEXHc_dicer"/>
    <property type="match status" value="1"/>
</dbReference>
<dbReference type="GO" id="GO:0030422">
    <property type="term" value="P:siRNA processing"/>
    <property type="evidence" value="ECO:0007669"/>
    <property type="project" value="TreeGrafter"/>
</dbReference>
<keyword evidence="13" id="KW-0464">Manganese</keyword>
<dbReference type="GeneID" id="28846901"/>
<evidence type="ECO:0000259" key="20">
    <source>
        <dbReference type="PROSITE" id="PS51192"/>
    </source>
</evidence>
<protein>
    <submittedName>
        <fullName evidence="23">RNA helicase/RNAse III</fullName>
    </submittedName>
</protein>
<evidence type="ECO:0000256" key="9">
    <source>
        <dbReference type="ARBA" id="ARBA00022840"/>
    </source>
</evidence>
<organism evidence="23 24">
    <name type="scientific">Pochonia chlamydosporia 170</name>
    <dbReference type="NCBI Taxonomy" id="1380566"/>
    <lineage>
        <taxon>Eukaryota</taxon>
        <taxon>Fungi</taxon>
        <taxon>Dikarya</taxon>
        <taxon>Ascomycota</taxon>
        <taxon>Pezizomycotina</taxon>
        <taxon>Sordariomycetes</taxon>
        <taxon>Hypocreomycetidae</taxon>
        <taxon>Hypocreales</taxon>
        <taxon>Clavicipitaceae</taxon>
        <taxon>Pochonia</taxon>
    </lineage>
</organism>
<evidence type="ECO:0000256" key="16">
    <source>
        <dbReference type="SAM" id="Coils"/>
    </source>
</evidence>
<accession>A0A179G047</accession>
<feature type="compositionally biased region" description="Polar residues" evidence="17">
    <location>
        <begin position="1"/>
        <end position="16"/>
    </location>
</feature>
<dbReference type="RefSeq" id="XP_018147574.1">
    <property type="nucleotide sequence ID" value="XM_018282907.1"/>
</dbReference>
<dbReference type="SUPFAM" id="SSF69065">
    <property type="entry name" value="RNase III domain-like"/>
    <property type="match status" value="2"/>
</dbReference>
<evidence type="ECO:0000256" key="10">
    <source>
        <dbReference type="ARBA" id="ARBA00022842"/>
    </source>
</evidence>
<comment type="caution">
    <text evidence="23">The sequence shown here is derived from an EMBL/GenBank/DDBJ whole genome shotgun (WGS) entry which is preliminary data.</text>
</comment>
<evidence type="ECO:0000256" key="17">
    <source>
        <dbReference type="SAM" id="MobiDB-lite"/>
    </source>
</evidence>
<dbReference type="SMART" id="SM00490">
    <property type="entry name" value="HELICc"/>
    <property type="match status" value="1"/>
</dbReference>
<dbReference type="Gene3D" id="3.30.160.380">
    <property type="entry name" value="Dicer dimerisation domain"/>
    <property type="match status" value="1"/>
</dbReference>
<keyword evidence="7" id="KW-0378">Hydrolase</keyword>
<keyword evidence="11 15" id="KW-0694">RNA-binding</keyword>
<dbReference type="SMART" id="SM00487">
    <property type="entry name" value="DEXDc"/>
    <property type="match status" value="1"/>
</dbReference>
<evidence type="ECO:0000256" key="2">
    <source>
        <dbReference type="ARBA" id="ARBA00001946"/>
    </source>
</evidence>
<dbReference type="Gene3D" id="1.10.1520.10">
    <property type="entry name" value="Ribonuclease III domain"/>
    <property type="match status" value="2"/>
</dbReference>
<dbReference type="GO" id="GO:0004386">
    <property type="term" value="F:helicase activity"/>
    <property type="evidence" value="ECO:0007669"/>
    <property type="project" value="UniProtKB-KW"/>
</dbReference>
<dbReference type="PROSITE" id="PS51192">
    <property type="entry name" value="HELICASE_ATP_BIND_1"/>
    <property type="match status" value="1"/>
</dbReference>
<evidence type="ECO:0000256" key="7">
    <source>
        <dbReference type="ARBA" id="ARBA00022801"/>
    </source>
</evidence>
<dbReference type="STRING" id="1380566.A0A179G047"/>
<dbReference type="Proteomes" id="UP000078397">
    <property type="component" value="Unassembled WGS sequence"/>
</dbReference>
<dbReference type="InterPro" id="IPR038248">
    <property type="entry name" value="Dicer_dimer_sf"/>
</dbReference>
<dbReference type="GO" id="GO:0051607">
    <property type="term" value="P:defense response to virus"/>
    <property type="evidence" value="ECO:0007669"/>
    <property type="project" value="UniProtKB-KW"/>
</dbReference>
<evidence type="ECO:0000259" key="19">
    <source>
        <dbReference type="PROSITE" id="PS50142"/>
    </source>
</evidence>
<dbReference type="SUPFAM" id="SSF52540">
    <property type="entry name" value="P-loop containing nucleoside triphosphate hydrolases"/>
    <property type="match status" value="1"/>
</dbReference>
<dbReference type="SMART" id="SM00535">
    <property type="entry name" value="RIBOc"/>
    <property type="match status" value="2"/>
</dbReference>
<dbReference type="Pfam" id="PF00271">
    <property type="entry name" value="Helicase_C"/>
    <property type="match status" value="1"/>
</dbReference>
<evidence type="ECO:0000259" key="18">
    <source>
        <dbReference type="PROSITE" id="PS50137"/>
    </source>
</evidence>
<comment type="similarity">
    <text evidence="15">Belongs to the helicase family. Dicer subfamily.</text>
</comment>
<keyword evidence="24" id="KW-1185">Reference proteome</keyword>
<evidence type="ECO:0000256" key="15">
    <source>
        <dbReference type="PROSITE-ProRule" id="PRU00657"/>
    </source>
</evidence>
<keyword evidence="4" id="KW-0479">Metal-binding</keyword>
<keyword evidence="9" id="KW-0067">ATP-binding</keyword>
<dbReference type="PROSITE" id="PS50137">
    <property type="entry name" value="DS_RBD"/>
    <property type="match status" value="1"/>
</dbReference>
<evidence type="ECO:0000256" key="4">
    <source>
        <dbReference type="ARBA" id="ARBA00022723"/>
    </source>
</evidence>
<dbReference type="Gene3D" id="3.30.160.20">
    <property type="match status" value="1"/>
</dbReference>
<evidence type="ECO:0000256" key="5">
    <source>
        <dbReference type="ARBA" id="ARBA00022737"/>
    </source>
</evidence>
<dbReference type="GO" id="GO:0046872">
    <property type="term" value="F:metal ion binding"/>
    <property type="evidence" value="ECO:0007669"/>
    <property type="project" value="UniProtKB-KW"/>
</dbReference>
<reference evidence="23 24" key="1">
    <citation type="journal article" date="2016" name="PLoS Pathog.">
        <title>Biosynthesis of antibiotic leucinostatins in bio-control fungus Purpureocillium lilacinum and their inhibition on phytophthora revealed by genome mining.</title>
        <authorList>
            <person name="Wang G."/>
            <person name="Liu Z."/>
            <person name="Lin R."/>
            <person name="Li E."/>
            <person name="Mao Z."/>
            <person name="Ling J."/>
            <person name="Yang Y."/>
            <person name="Yin W.B."/>
            <person name="Xie B."/>
        </authorList>
    </citation>
    <scope>NUCLEOTIDE SEQUENCE [LARGE SCALE GENOMIC DNA]</scope>
    <source>
        <strain evidence="23">170</strain>
    </source>
</reference>
<dbReference type="KEGG" id="pchm:VFPPC_03401"/>
<dbReference type="Pfam" id="PF00636">
    <property type="entry name" value="Ribonuclease_3"/>
    <property type="match status" value="2"/>
</dbReference>